<dbReference type="EMBL" id="CAJVPM010011498">
    <property type="protein sequence ID" value="CAG8581602.1"/>
    <property type="molecule type" value="Genomic_DNA"/>
</dbReference>
<feature type="non-terminal residue" evidence="1">
    <location>
        <position position="589"/>
    </location>
</feature>
<feature type="non-terminal residue" evidence="1">
    <location>
        <position position="1"/>
    </location>
</feature>
<sequence>LSHNEEIIDDITNIMSFLKENDVHNDNDFIVSVEEFKFENLYIEEPLISIKSNKHVQDLPTKVIEIIPLIIDDIDLNVQNDQLVPEETGVKAPLEMLNEWEGINESTFEEISDSSFIEFEVQIDPFLSSRETLQLEPAIIPIKHDPLEIDRKKRRKTIFGSENEAADDKDVTITDSLAQTIKSVISEDATLMHQKLDDETALQFDLEKILEVDNPSENWKSVIMWQSMDELGGLKFKVSQITRGSVNDDGTSFPLIPTKIFDLIARPNSMHSDFQILTSFSGMKALEFELHWNPIKNISQIEFEEIVNVKISSQKMSDTLKDLCSCANSDDILDTVDVQFFNELNDPHLIARKEKHKGESLSVYSQLSNYDKSIIGNKDNIIHTNDLDSSKCFPADGEVIVENSSLCFSEYEKLPPSSEQQNFSNLQNTPICNEVSSRAQFDFKGLQNSLAKQNQNANKSGYFTGAFSATKSIDDFLILRGKITPQNIDSKKRFKYSEVPSINNTPKDNTTPDDRYTRYAHIIPFPSPVSQLTDSDKSNQSMQSVHVMARTIIDNMPMPVITHKYIVSIRLLANRGLLSALKSIDCKVE</sequence>
<comment type="caution">
    <text evidence="1">The sequence shown here is derived from an EMBL/GenBank/DDBJ whole genome shotgun (WGS) entry which is preliminary data.</text>
</comment>
<evidence type="ECO:0000313" key="2">
    <source>
        <dbReference type="Proteomes" id="UP000789860"/>
    </source>
</evidence>
<keyword evidence="2" id="KW-1185">Reference proteome</keyword>
<gene>
    <name evidence="1" type="ORF">SCALOS_LOCUS6226</name>
</gene>
<evidence type="ECO:0000313" key="1">
    <source>
        <dbReference type="EMBL" id="CAG8581602.1"/>
    </source>
</evidence>
<protein>
    <submittedName>
        <fullName evidence="1">41_t:CDS:1</fullName>
    </submittedName>
</protein>
<proteinExistence type="predicted"/>
<organism evidence="1 2">
    <name type="scientific">Scutellospora calospora</name>
    <dbReference type="NCBI Taxonomy" id="85575"/>
    <lineage>
        <taxon>Eukaryota</taxon>
        <taxon>Fungi</taxon>
        <taxon>Fungi incertae sedis</taxon>
        <taxon>Mucoromycota</taxon>
        <taxon>Glomeromycotina</taxon>
        <taxon>Glomeromycetes</taxon>
        <taxon>Diversisporales</taxon>
        <taxon>Gigasporaceae</taxon>
        <taxon>Scutellospora</taxon>
    </lineage>
</organism>
<dbReference type="Proteomes" id="UP000789860">
    <property type="component" value="Unassembled WGS sequence"/>
</dbReference>
<name>A0ACA9MC62_9GLOM</name>
<accession>A0ACA9MC62</accession>
<reference evidence="1" key="1">
    <citation type="submission" date="2021-06" db="EMBL/GenBank/DDBJ databases">
        <authorList>
            <person name="Kallberg Y."/>
            <person name="Tangrot J."/>
            <person name="Rosling A."/>
        </authorList>
    </citation>
    <scope>NUCLEOTIDE SEQUENCE</scope>
    <source>
        <strain evidence="1">AU212A</strain>
    </source>
</reference>